<evidence type="ECO:0000256" key="2">
    <source>
        <dbReference type="SAM" id="MobiDB-lite"/>
    </source>
</evidence>
<reference evidence="5" key="1">
    <citation type="submission" date="2017-02" db="UniProtKB">
        <authorList>
            <consortium name="WormBaseParasite"/>
        </authorList>
    </citation>
    <scope>IDENTIFICATION</scope>
</reference>
<dbReference type="PROSITE" id="PS50041">
    <property type="entry name" value="C_TYPE_LECTIN_2"/>
    <property type="match status" value="1"/>
</dbReference>
<dbReference type="SUPFAM" id="SSF56436">
    <property type="entry name" value="C-type lectin-like"/>
    <property type="match status" value="1"/>
</dbReference>
<sequence length="115" mass="12628">MDASLLSVKSRSEEQFLLEFLKPIRGFYHLDVEPRNGKLDSATQYEKWHPGQPDSCCGTDVKCIQMDSGTGLWFDEPCAKAGAIACKYILTDDTNNSVVKDTSTDSSNTTAANNS</sequence>
<proteinExistence type="predicted"/>
<evidence type="ECO:0000256" key="1">
    <source>
        <dbReference type="ARBA" id="ARBA00023157"/>
    </source>
</evidence>
<dbReference type="Gene3D" id="3.10.100.10">
    <property type="entry name" value="Mannose-Binding Protein A, subunit A"/>
    <property type="match status" value="1"/>
</dbReference>
<feature type="compositionally biased region" description="Low complexity" evidence="2">
    <location>
        <begin position="104"/>
        <end position="115"/>
    </location>
</feature>
<dbReference type="InterPro" id="IPR018378">
    <property type="entry name" value="C-type_lectin_CS"/>
</dbReference>
<evidence type="ECO:0000259" key="3">
    <source>
        <dbReference type="PROSITE" id="PS50041"/>
    </source>
</evidence>
<keyword evidence="4" id="KW-1185">Reference proteome</keyword>
<feature type="domain" description="C-type lectin" evidence="3">
    <location>
        <begin position="1"/>
        <end position="87"/>
    </location>
</feature>
<feature type="region of interest" description="Disordered" evidence="2">
    <location>
        <begin position="96"/>
        <end position="115"/>
    </location>
</feature>
<dbReference type="InterPro" id="IPR016187">
    <property type="entry name" value="CTDL_fold"/>
</dbReference>
<dbReference type="WBParaSite" id="SMUV_0000090701-mRNA-1">
    <property type="protein sequence ID" value="SMUV_0000090701-mRNA-1"/>
    <property type="gene ID" value="SMUV_0000090701"/>
</dbReference>
<organism evidence="4 5">
    <name type="scientific">Syphacia muris</name>
    <dbReference type="NCBI Taxonomy" id="451379"/>
    <lineage>
        <taxon>Eukaryota</taxon>
        <taxon>Metazoa</taxon>
        <taxon>Ecdysozoa</taxon>
        <taxon>Nematoda</taxon>
        <taxon>Chromadorea</taxon>
        <taxon>Rhabditida</taxon>
        <taxon>Spirurina</taxon>
        <taxon>Oxyuridomorpha</taxon>
        <taxon>Oxyuroidea</taxon>
        <taxon>Oxyuridae</taxon>
        <taxon>Syphacia</taxon>
    </lineage>
</organism>
<protein>
    <submittedName>
        <fullName evidence="5">C-type lectin domain-containing protein</fullName>
    </submittedName>
</protein>
<keyword evidence="1" id="KW-1015">Disulfide bond</keyword>
<accession>A0A0N5A9V0</accession>
<dbReference type="PROSITE" id="PS00615">
    <property type="entry name" value="C_TYPE_LECTIN_1"/>
    <property type="match status" value="1"/>
</dbReference>
<dbReference type="InterPro" id="IPR016186">
    <property type="entry name" value="C-type_lectin-like/link_sf"/>
</dbReference>
<dbReference type="InterPro" id="IPR001304">
    <property type="entry name" value="C-type_lectin-like"/>
</dbReference>
<dbReference type="AlphaFoldDB" id="A0A0N5A9V0"/>
<evidence type="ECO:0000313" key="5">
    <source>
        <dbReference type="WBParaSite" id="SMUV_0000090701-mRNA-1"/>
    </source>
</evidence>
<dbReference type="Proteomes" id="UP000046393">
    <property type="component" value="Unplaced"/>
</dbReference>
<name>A0A0N5A9V0_9BILA</name>
<dbReference type="CDD" id="cd00037">
    <property type="entry name" value="CLECT"/>
    <property type="match status" value="1"/>
</dbReference>
<evidence type="ECO:0000313" key="4">
    <source>
        <dbReference type="Proteomes" id="UP000046393"/>
    </source>
</evidence>